<dbReference type="Gene3D" id="3.40.350.10">
    <property type="entry name" value="Creatinase/prolidase N-terminal domain"/>
    <property type="match status" value="1"/>
</dbReference>
<dbReference type="GO" id="GO:0006508">
    <property type="term" value="P:proteolysis"/>
    <property type="evidence" value="ECO:0007669"/>
    <property type="project" value="UniProtKB-KW"/>
</dbReference>
<organism evidence="6 7">
    <name type="scientific">Zootermopsis nevadensis</name>
    <name type="common">Dampwood termite</name>
    <dbReference type="NCBI Taxonomy" id="136037"/>
    <lineage>
        <taxon>Eukaryota</taxon>
        <taxon>Metazoa</taxon>
        <taxon>Ecdysozoa</taxon>
        <taxon>Arthropoda</taxon>
        <taxon>Hexapoda</taxon>
        <taxon>Insecta</taxon>
        <taxon>Pterygota</taxon>
        <taxon>Neoptera</taxon>
        <taxon>Polyneoptera</taxon>
        <taxon>Dictyoptera</taxon>
        <taxon>Blattodea</taxon>
        <taxon>Blattoidea</taxon>
        <taxon>Termitoidae</taxon>
        <taxon>Termopsidae</taxon>
        <taxon>Zootermopsis</taxon>
    </lineage>
</organism>
<feature type="transmembrane region" description="Helical" evidence="5">
    <location>
        <begin position="12"/>
        <end position="32"/>
    </location>
</feature>
<dbReference type="AlphaFoldDB" id="A0A067R0H8"/>
<dbReference type="InParanoid" id="A0A067R0H8"/>
<evidence type="ECO:0000313" key="6">
    <source>
        <dbReference type="EMBL" id="KDR16387.1"/>
    </source>
</evidence>
<dbReference type="EMBL" id="KK852796">
    <property type="protein sequence ID" value="KDR16387.1"/>
    <property type="molecule type" value="Genomic_DNA"/>
</dbReference>
<dbReference type="InterPro" id="IPR052433">
    <property type="entry name" value="X-Pro_dipept-like"/>
</dbReference>
<keyword evidence="2" id="KW-0479">Metal-binding</keyword>
<keyword evidence="4" id="KW-0482">Metalloprotease</keyword>
<reference evidence="6 7" key="1">
    <citation type="journal article" date="2014" name="Nat. Commun.">
        <title>Molecular traces of alternative social organization in a termite genome.</title>
        <authorList>
            <person name="Terrapon N."/>
            <person name="Li C."/>
            <person name="Robertson H.M."/>
            <person name="Ji L."/>
            <person name="Meng X."/>
            <person name="Booth W."/>
            <person name="Chen Z."/>
            <person name="Childers C.P."/>
            <person name="Glastad K.M."/>
            <person name="Gokhale K."/>
            <person name="Gowin J."/>
            <person name="Gronenberg W."/>
            <person name="Hermansen R.A."/>
            <person name="Hu H."/>
            <person name="Hunt B.G."/>
            <person name="Huylmans A.K."/>
            <person name="Khalil S.M."/>
            <person name="Mitchell R.D."/>
            <person name="Munoz-Torres M.C."/>
            <person name="Mustard J.A."/>
            <person name="Pan H."/>
            <person name="Reese J.T."/>
            <person name="Scharf M.E."/>
            <person name="Sun F."/>
            <person name="Vogel H."/>
            <person name="Xiao J."/>
            <person name="Yang W."/>
            <person name="Yang Z."/>
            <person name="Yang Z."/>
            <person name="Zhou J."/>
            <person name="Zhu J."/>
            <person name="Brent C.S."/>
            <person name="Elsik C.G."/>
            <person name="Goodisman M.A."/>
            <person name="Liberles D.A."/>
            <person name="Roe R.M."/>
            <person name="Vargo E.L."/>
            <person name="Vilcinskas A."/>
            <person name="Wang J."/>
            <person name="Bornberg-Bauer E."/>
            <person name="Korb J."/>
            <person name="Zhang G."/>
            <person name="Liebig J."/>
        </authorList>
    </citation>
    <scope>NUCLEOTIDE SEQUENCE [LARGE SCALE GENOMIC DNA]</scope>
    <source>
        <tissue evidence="6">Whole organism</tissue>
    </source>
</reference>
<keyword evidence="3" id="KW-0378">Hydrolase</keyword>
<evidence type="ECO:0000256" key="4">
    <source>
        <dbReference type="ARBA" id="ARBA00023049"/>
    </source>
</evidence>
<dbReference type="GO" id="GO:0046872">
    <property type="term" value="F:metal ion binding"/>
    <property type="evidence" value="ECO:0007669"/>
    <property type="project" value="UniProtKB-KW"/>
</dbReference>
<evidence type="ECO:0000313" key="7">
    <source>
        <dbReference type="Proteomes" id="UP000027135"/>
    </source>
</evidence>
<name>A0A067R0H8_ZOONE</name>
<dbReference type="PANTHER" id="PTHR48480">
    <property type="match status" value="1"/>
</dbReference>
<evidence type="ECO:0000256" key="5">
    <source>
        <dbReference type="SAM" id="Phobius"/>
    </source>
</evidence>
<evidence type="ECO:0000256" key="1">
    <source>
        <dbReference type="ARBA" id="ARBA00022670"/>
    </source>
</evidence>
<gene>
    <name evidence="6" type="ORF">L798_10045</name>
</gene>
<protein>
    <submittedName>
        <fullName evidence="6">Xaa-Pro dipeptidase</fullName>
    </submittedName>
</protein>
<keyword evidence="1" id="KW-0645">Protease</keyword>
<keyword evidence="5" id="KW-1133">Transmembrane helix</keyword>
<evidence type="ECO:0000256" key="3">
    <source>
        <dbReference type="ARBA" id="ARBA00022801"/>
    </source>
</evidence>
<dbReference type="Proteomes" id="UP000027135">
    <property type="component" value="Unassembled WGS sequence"/>
</dbReference>
<keyword evidence="5" id="KW-0812">Transmembrane</keyword>
<dbReference type="GO" id="GO:0008237">
    <property type="term" value="F:metallopeptidase activity"/>
    <property type="evidence" value="ECO:0007669"/>
    <property type="project" value="UniProtKB-KW"/>
</dbReference>
<dbReference type="InterPro" id="IPR029149">
    <property type="entry name" value="Creatin/AminoP/Spt16_N"/>
</dbReference>
<sequence>MAAIFDLDQLVSMMSIGTLLAYTIVAACVLLLRAGFSKGEHTLFVSNNLFADNRRRLCQRLTENASVPENAFILLQGGESLSLYDTDVEYVFRQGGKFFVASFMGVSVCLLDMEKLDHCTCMIEWWNRDDVKAATHLDTCSKIEFRLPTFSFIHTMTSRFHSIAVTHLYLYHQLLPVMQMQSSNKTEAVGNRSAQFRVATIAQCACLVTLGLSVLKHHALNRYRRMEINIQALTSALDGEVLAATIIRAMMAAESTSTTSVNYQTTRCNNPDDFHLCNGFGPEWTGREMRRQNSEEHYHYRHRLENLKFQFKNYVGKGLYSM</sequence>
<dbReference type="PANTHER" id="PTHR48480:SF2">
    <property type="entry name" value="PEPTIDASE D"/>
    <property type="match status" value="1"/>
</dbReference>
<evidence type="ECO:0000256" key="2">
    <source>
        <dbReference type="ARBA" id="ARBA00022723"/>
    </source>
</evidence>
<proteinExistence type="predicted"/>
<keyword evidence="7" id="KW-1185">Reference proteome</keyword>
<accession>A0A067R0H8</accession>
<keyword evidence="5" id="KW-0472">Membrane</keyword>